<dbReference type="GO" id="GO:0000105">
    <property type="term" value="P:L-histidine biosynthetic process"/>
    <property type="evidence" value="ECO:0007669"/>
    <property type="project" value="UniProtKB-UniPathway"/>
</dbReference>
<keyword evidence="4" id="KW-0028">Amino-acid biosynthesis</keyword>
<name>I3IJV3_9BACT</name>
<evidence type="ECO:0000313" key="8">
    <source>
        <dbReference type="EMBL" id="GAB61998.1"/>
    </source>
</evidence>
<dbReference type="Pfam" id="PF01502">
    <property type="entry name" value="PRA-CH"/>
    <property type="match status" value="1"/>
</dbReference>
<comment type="pathway">
    <text evidence="2">Amino-acid biosynthesis; L-histidine biosynthesis; L-histidine from 5-phospho-alpha-D-ribose 1-diphosphate: step 3/9.</text>
</comment>
<dbReference type="SUPFAM" id="SSF141734">
    <property type="entry name" value="HisI-like"/>
    <property type="match status" value="1"/>
</dbReference>
<reference evidence="8 9" key="1">
    <citation type="journal article" date="2012" name="FEBS Lett.">
        <title>Anammox organism KSU-1 expresses a NirK-type copper-containing nitrite reductase instead of a NirS-type with cytochrome cd1.</title>
        <authorList>
            <person name="Hira D."/>
            <person name="Toh H."/>
            <person name="Migita C.T."/>
            <person name="Okubo H."/>
            <person name="Nishiyama T."/>
            <person name="Hattori M."/>
            <person name="Furukawa K."/>
            <person name="Fujii T."/>
        </authorList>
    </citation>
    <scope>NUCLEOTIDE SEQUENCE [LARGE SCALE GENOMIC DNA]</scope>
</reference>
<sequence>MQLLEKLHFNEKGLIPSVIVDIMDGKVLTLCYMNKEAVTKTIETSKVHVFRRSQNRLMIKGESSGHIQVVKRVFFDCEGNSLIFMVEQQVAACHAGYKTCFYREYFPKTDSIQIVENKIFDPDKVYNK</sequence>
<evidence type="ECO:0000256" key="1">
    <source>
        <dbReference type="ARBA" id="ARBA00000024"/>
    </source>
</evidence>
<evidence type="ECO:0000259" key="7">
    <source>
        <dbReference type="Pfam" id="PF01502"/>
    </source>
</evidence>
<evidence type="ECO:0000256" key="6">
    <source>
        <dbReference type="ARBA" id="ARBA00023102"/>
    </source>
</evidence>
<dbReference type="Proteomes" id="UP000002985">
    <property type="component" value="Unassembled WGS sequence"/>
</dbReference>
<dbReference type="InterPro" id="IPR002496">
    <property type="entry name" value="PRib_AMP_CycHydrolase_dom"/>
</dbReference>
<dbReference type="Gene3D" id="3.10.20.810">
    <property type="entry name" value="Phosphoribosyl-AMP cyclohydrolase"/>
    <property type="match status" value="1"/>
</dbReference>
<dbReference type="InterPro" id="IPR038019">
    <property type="entry name" value="PRib_AMP_CycHydrolase_sf"/>
</dbReference>
<feature type="domain" description="Phosphoribosyl-AMP cyclohydrolase" evidence="7">
    <location>
        <begin position="30"/>
        <end position="102"/>
    </location>
</feature>
<comment type="caution">
    <text evidence="8">The sequence shown here is derived from an EMBL/GenBank/DDBJ whole genome shotgun (WGS) entry which is preliminary data.</text>
</comment>
<keyword evidence="9" id="KW-1185">Reference proteome</keyword>
<organism evidence="8 9">
    <name type="scientific">Candidatus Jettenia caeni</name>
    <dbReference type="NCBI Taxonomy" id="247490"/>
    <lineage>
        <taxon>Bacteria</taxon>
        <taxon>Pseudomonadati</taxon>
        <taxon>Planctomycetota</taxon>
        <taxon>Candidatus Brocadiia</taxon>
        <taxon>Candidatus Brocadiales</taxon>
        <taxon>Candidatus Brocadiaceae</taxon>
        <taxon>Candidatus Jettenia</taxon>
    </lineage>
</organism>
<dbReference type="AlphaFoldDB" id="I3IJV3"/>
<evidence type="ECO:0000256" key="4">
    <source>
        <dbReference type="ARBA" id="ARBA00022605"/>
    </source>
</evidence>
<dbReference type="STRING" id="247490.KSU1_C0402"/>
<evidence type="ECO:0000256" key="5">
    <source>
        <dbReference type="ARBA" id="ARBA00022801"/>
    </source>
</evidence>
<dbReference type="PANTHER" id="PTHR42945:SF1">
    <property type="entry name" value="HISTIDINE BIOSYNTHESIS BIFUNCTIONAL PROTEIN HIS7"/>
    <property type="match status" value="1"/>
</dbReference>
<dbReference type="UniPathway" id="UPA00031">
    <property type="reaction ID" value="UER00008"/>
</dbReference>
<comment type="catalytic activity">
    <reaction evidence="1">
        <text>1-(5-phospho-beta-D-ribosyl)-5'-AMP + H2O = 1-(5-phospho-beta-D-ribosyl)-5-[(5-phospho-beta-D-ribosylamino)methylideneamino]imidazole-4-carboxamide</text>
        <dbReference type="Rhea" id="RHEA:20049"/>
        <dbReference type="ChEBI" id="CHEBI:15377"/>
        <dbReference type="ChEBI" id="CHEBI:58435"/>
        <dbReference type="ChEBI" id="CHEBI:59457"/>
        <dbReference type="EC" id="3.5.4.19"/>
    </reaction>
</comment>
<keyword evidence="6" id="KW-0368">Histidine biosynthesis</keyword>
<protein>
    <recommendedName>
        <fullName evidence="3">phosphoribosyl-AMP cyclohydrolase</fullName>
        <ecNumber evidence="3">3.5.4.19</ecNumber>
    </recommendedName>
</protein>
<dbReference type="PANTHER" id="PTHR42945">
    <property type="entry name" value="HISTIDINE BIOSYNTHESIS BIFUNCTIONAL PROTEIN"/>
    <property type="match status" value="1"/>
</dbReference>
<gene>
    <name evidence="8" type="ORF">KSU1_C0402</name>
</gene>
<dbReference type="GO" id="GO:0004635">
    <property type="term" value="F:phosphoribosyl-AMP cyclohydrolase activity"/>
    <property type="evidence" value="ECO:0007669"/>
    <property type="project" value="UniProtKB-EC"/>
</dbReference>
<evidence type="ECO:0000256" key="3">
    <source>
        <dbReference type="ARBA" id="ARBA00012721"/>
    </source>
</evidence>
<evidence type="ECO:0000313" key="9">
    <source>
        <dbReference type="Proteomes" id="UP000002985"/>
    </source>
</evidence>
<dbReference type="eggNOG" id="COG0139">
    <property type="taxonomic scope" value="Bacteria"/>
</dbReference>
<dbReference type="EC" id="3.5.4.19" evidence="3"/>
<accession>I3IJV3</accession>
<dbReference type="OrthoDB" id="9795769at2"/>
<proteinExistence type="predicted"/>
<keyword evidence="5" id="KW-0378">Hydrolase</keyword>
<dbReference type="EMBL" id="BAFH01000003">
    <property type="protein sequence ID" value="GAB61998.1"/>
    <property type="molecule type" value="Genomic_DNA"/>
</dbReference>
<evidence type="ECO:0000256" key="2">
    <source>
        <dbReference type="ARBA" id="ARBA00005169"/>
    </source>
</evidence>